<evidence type="ECO:0000313" key="1">
    <source>
        <dbReference type="EMBL" id="KAJ6845035.1"/>
    </source>
</evidence>
<proteinExistence type="predicted"/>
<keyword evidence="2" id="KW-1185">Reference proteome</keyword>
<dbReference type="EMBL" id="JANAVB010006397">
    <property type="protein sequence ID" value="KAJ6845035.1"/>
    <property type="molecule type" value="Genomic_DNA"/>
</dbReference>
<dbReference type="AlphaFoldDB" id="A0AAX6HXT3"/>
<protein>
    <submittedName>
        <fullName evidence="1">Uncharacterized protein</fullName>
    </submittedName>
</protein>
<accession>A0AAX6HXT3</accession>
<comment type="caution">
    <text evidence="1">The sequence shown here is derived from an EMBL/GenBank/DDBJ whole genome shotgun (WGS) entry which is preliminary data.</text>
</comment>
<sequence length="49" mass="6041">MLVYFLSRDRWIQRGNIDRDWVFVSINSFATRALQFCCKSKKFWFRNCS</sequence>
<gene>
    <name evidence="1" type="ORF">M6B38_290095</name>
</gene>
<dbReference type="Proteomes" id="UP001140949">
    <property type="component" value="Unassembled WGS sequence"/>
</dbReference>
<name>A0AAX6HXT3_IRIPA</name>
<reference evidence="1" key="1">
    <citation type="journal article" date="2023" name="GigaByte">
        <title>Genome assembly of the bearded iris, Iris pallida Lam.</title>
        <authorList>
            <person name="Bruccoleri R.E."/>
            <person name="Oakeley E.J."/>
            <person name="Faust A.M.E."/>
            <person name="Altorfer M."/>
            <person name="Dessus-Babus S."/>
            <person name="Burckhardt D."/>
            <person name="Oertli M."/>
            <person name="Naumann U."/>
            <person name="Petersen F."/>
            <person name="Wong J."/>
        </authorList>
    </citation>
    <scope>NUCLEOTIDE SEQUENCE</scope>
    <source>
        <strain evidence="1">GSM-AAB239-AS_SAM_17_03QT</strain>
    </source>
</reference>
<organism evidence="1 2">
    <name type="scientific">Iris pallida</name>
    <name type="common">Sweet iris</name>
    <dbReference type="NCBI Taxonomy" id="29817"/>
    <lineage>
        <taxon>Eukaryota</taxon>
        <taxon>Viridiplantae</taxon>
        <taxon>Streptophyta</taxon>
        <taxon>Embryophyta</taxon>
        <taxon>Tracheophyta</taxon>
        <taxon>Spermatophyta</taxon>
        <taxon>Magnoliopsida</taxon>
        <taxon>Liliopsida</taxon>
        <taxon>Asparagales</taxon>
        <taxon>Iridaceae</taxon>
        <taxon>Iridoideae</taxon>
        <taxon>Irideae</taxon>
        <taxon>Iris</taxon>
    </lineage>
</organism>
<evidence type="ECO:0000313" key="2">
    <source>
        <dbReference type="Proteomes" id="UP001140949"/>
    </source>
</evidence>
<reference evidence="1" key="2">
    <citation type="submission" date="2023-04" db="EMBL/GenBank/DDBJ databases">
        <authorList>
            <person name="Bruccoleri R.E."/>
            <person name="Oakeley E.J."/>
            <person name="Faust A.-M."/>
            <person name="Dessus-Babus S."/>
            <person name="Altorfer M."/>
            <person name="Burckhardt D."/>
            <person name="Oertli M."/>
            <person name="Naumann U."/>
            <person name="Petersen F."/>
            <person name="Wong J."/>
        </authorList>
    </citation>
    <scope>NUCLEOTIDE SEQUENCE</scope>
    <source>
        <strain evidence="1">GSM-AAB239-AS_SAM_17_03QT</strain>
        <tissue evidence="1">Leaf</tissue>
    </source>
</reference>